<organism evidence="4 5">
    <name type="scientific">Macrococcoides bohemicum</name>
    <dbReference type="NCBI Taxonomy" id="1903056"/>
    <lineage>
        <taxon>Bacteria</taxon>
        <taxon>Bacillati</taxon>
        <taxon>Bacillota</taxon>
        <taxon>Bacilli</taxon>
        <taxon>Bacillales</taxon>
        <taxon>Staphylococcaceae</taxon>
        <taxon>Macrococcoides</taxon>
    </lineage>
</organism>
<dbReference type="EMBL" id="CP079981">
    <property type="protein sequence ID" value="QYA41576.1"/>
    <property type="molecule type" value="Genomic_DNA"/>
</dbReference>
<feature type="transmembrane region" description="Helical" evidence="2">
    <location>
        <begin position="6"/>
        <end position="26"/>
    </location>
</feature>
<sequence>MKLFLIWLFILVIVLIVLYFVLSRLYDYFSHREAKEQIEQQNIENLRKYELNQAALKSKKKMLESEIFAKTGMIGDIAEIKHLEKELEEVNELIDRISKDN</sequence>
<evidence type="ECO:0000313" key="4">
    <source>
        <dbReference type="EMBL" id="RAK50293.1"/>
    </source>
</evidence>
<keyword evidence="2" id="KW-0472">Membrane</keyword>
<gene>
    <name evidence="4" type="ORF">BHX94_02185</name>
    <name evidence="3" type="ORF">KYI11_07975</name>
</gene>
<accession>A0A328A6X1</accession>
<evidence type="ECO:0000256" key="2">
    <source>
        <dbReference type="SAM" id="Phobius"/>
    </source>
</evidence>
<dbReference type="Proteomes" id="UP000826802">
    <property type="component" value="Chromosome"/>
</dbReference>
<evidence type="ECO:0000256" key="1">
    <source>
        <dbReference type="SAM" id="Coils"/>
    </source>
</evidence>
<evidence type="ECO:0000313" key="6">
    <source>
        <dbReference type="Proteomes" id="UP000826802"/>
    </source>
</evidence>
<proteinExistence type="predicted"/>
<protein>
    <submittedName>
        <fullName evidence="4">Uncharacterized protein</fullName>
    </submittedName>
</protein>
<keyword evidence="2" id="KW-1133">Transmembrane helix</keyword>
<dbReference type="Proteomes" id="UP000249579">
    <property type="component" value="Unassembled WGS sequence"/>
</dbReference>
<evidence type="ECO:0000313" key="5">
    <source>
        <dbReference type="Proteomes" id="UP000249579"/>
    </source>
</evidence>
<reference evidence="4 5" key="1">
    <citation type="journal article" date="2018" name="Front. Microbiol.">
        <title>Description and Comparative Genomics of Macrococcus caseolyticus subsp. hominis subsp. nov., Macrococcus goetzii sp. nov., Macrococcus epidermidis sp. nov., and Macrococcus bohemicus sp. nov., Novel Macrococci From Human Clinical Material With Virulence Potential and Suspected Uptake of Foreign DNA by Natural Transformation.</title>
        <authorList>
            <person name="Maslanova I."/>
            <person name="Wertheimer Z."/>
            <person name="Sedlacek I."/>
            <person name="Svec P."/>
            <person name="Indrakova A."/>
            <person name="Kovarovic V."/>
            <person name="Schumann P."/>
            <person name="Sproer C."/>
            <person name="Kralova S."/>
            <person name="Sedo O."/>
            <person name="Kristofova L."/>
            <person name="Vrbovska V."/>
            <person name="Fuzik T."/>
            <person name="Petras P."/>
            <person name="Zdrahal Z."/>
            <person name="Ruzickova V."/>
            <person name="Doskar J."/>
            <person name="Pantucek R."/>
        </authorList>
    </citation>
    <scope>NUCLEOTIDE SEQUENCE [LARGE SCALE GENOMIC DNA]</scope>
    <source>
        <strain evidence="4 5">03/115</strain>
    </source>
</reference>
<dbReference type="GeneID" id="99097896"/>
<name>A0A328A6X1_9STAP</name>
<keyword evidence="6" id="KW-1185">Reference proteome</keyword>
<dbReference type="AlphaFoldDB" id="A0A328A6X1"/>
<evidence type="ECO:0000313" key="3">
    <source>
        <dbReference type="EMBL" id="QYA41576.1"/>
    </source>
</evidence>
<dbReference type="OrthoDB" id="9905598at2"/>
<feature type="coiled-coil region" evidence="1">
    <location>
        <begin position="46"/>
        <end position="100"/>
    </location>
</feature>
<keyword evidence="1" id="KW-0175">Coiled coil</keyword>
<reference evidence="3 6" key="2">
    <citation type="submission" date="2021-07" db="EMBL/GenBank/DDBJ databases">
        <title>Prevalence and characterization of methicillin-resistant Macrococcus spp. in food producing animals and meat in Switzerland in 2019.</title>
        <authorList>
            <person name="Keller J.E."/>
            <person name="Schwendener S."/>
            <person name="Neuenschwander J."/>
            <person name="Overesch G."/>
            <person name="Perreten V."/>
        </authorList>
    </citation>
    <scope>NUCLEOTIDE SEQUENCE [LARGE SCALE GENOMIC DNA]</scope>
    <source>
        <strain evidence="3 6">19Msa0936</strain>
    </source>
</reference>
<dbReference type="RefSeq" id="WP_096076298.1">
    <property type="nucleotide sequence ID" value="NZ_CP054482.1"/>
</dbReference>
<dbReference type="EMBL" id="PZJG01000001">
    <property type="protein sequence ID" value="RAK50293.1"/>
    <property type="molecule type" value="Genomic_DNA"/>
</dbReference>
<keyword evidence="2" id="KW-0812">Transmembrane</keyword>